<comment type="caution">
    <text evidence="1">The sequence shown here is derived from an EMBL/GenBank/DDBJ whole genome shotgun (WGS) entry which is preliminary data.</text>
</comment>
<organism evidence="1 2">
    <name type="scientific">Mesonia oceanica</name>
    <dbReference type="NCBI Taxonomy" id="2687242"/>
    <lineage>
        <taxon>Bacteria</taxon>
        <taxon>Pseudomonadati</taxon>
        <taxon>Bacteroidota</taxon>
        <taxon>Flavobacteriia</taxon>
        <taxon>Flavobacteriales</taxon>
        <taxon>Flavobacteriaceae</taxon>
        <taxon>Mesonia</taxon>
    </lineage>
</organism>
<sequence>MKKYYSYILICLSVFGLLSCENDDNLDPIGNWELSQPELISPEEGEELLLQEDRANEKFYFEWQEAVSTAGFQVRYELQIDTLGSEDHDSPIISVKSDNNGKATSASIQASDLDLALSYAGYPANESSELEWTVVAICQDTKTYATRTLSVTRFENEYVPNQLFIAGSATEVGNDISAAIPMRHLQNASGASTSIFEAYTSLEAGQTFSIYSRQELPAHIYGGEEGVIEKNGTPIAVEESGEYRITVNLNDNTYSLWKIEHWSIVGSVIPNAWDGDEPLEYMGNGVWETTIFLTVPNGESTGAFVFRANQDWGYLLKRIQGTSNELYMESQAGEAGINIEDIPLNNSGEFTVTLDLSGDTYTYNLESNLSAPSETPSSLFLLENGTSIAQFSLEGDTFTSAYLPLQAGVSYSLNSAEDGTGTSYFTSNIIGATDSPDGDSVAAGMSFVEGPGEFSVDHDQAYKLTFNFATGSGSWQYYNLKLFHWDPSNWDGRNEFAMTYVHPMQFTTTQNLEAGYNLKFNSPWDVQFGTPEGGDNSVMSGALVNGGGDLNPITQSGSYQANITVDSTYSNATFEIIAE</sequence>
<dbReference type="Proteomes" id="UP000356253">
    <property type="component" value="Unassembled WGS sequence"/>
</dbReference>
<dbReference type="EMBL" id="CABVMM010000002">
    <property type="protein sequence ID" value="VVU99302.1"/>
    <property type="molecule type" value="Genomic_DNA"/>
</dbReference>
<proteinExistence type="predicted"/>
<reference evidence="1" key="1">
    <citation type="submission" date="2019-09" db="EMBL/GenBank/DDBJ databases">
        <authorList>
            <person name="Rodrigo-Torres L."/>
            <person name="Arahal R. D."/>
            <person name="Lucena T."/>
        </authorList>
    </citation>
    <scope>NUCLEOTIDE SEQUENCE</scope>
    <source>
        <strain evidence="1">ISS653</strain>
    </source>
</reference>
<evidence type="ECO:0000313" key="1">
    <source>
        <dbReference type="EMBL" id="VVU99302.1"/>
    </source>
</evidence>
<name>A0AC61Y606_9FLAO</name>
<evidence type="ECO:0000313" key="2">
    <source>
        <dbReference type="Proteomes" id="UP000356253"/>
    </source>
</evidence>
<keyword evidence="2" id="KW-1185">Reference proteome</keyword>
<protein>
    <submittedName>
        <fullName evidence="1">Uncharacterized protein</fullName>
    </submittedName>
</protein>
<gene>
    <name evidence="1" type="ORF">FVB9532_00554</name>
</gene>
<accession>A0AC61Y606</accession>